<dbReference type="InParanoid" id="A0A0H2STH7"/>
<comment type="subunit">
    <text evidence="6">V-ATPase is a heteromultimeric enzyme composed of a peripheral catalytic V1 complex (components A to H) attached to an integral membrane V0 proton pore complex.</text>
</comment>
<dbReference type="Pfam" id="PF03223">
    <property type="entry name" value="V-ATPase_C"/>
    <property type="match status" value="1"/>
</dbReference>
<comment type="function">
    <text evidence="6">Subunit of the V1 complex of vacuolar(H+)-ATPase (V-ATPase), a multisubunit enzyme composed of a peripheral complex (V1) that hydrolyzes ATP and a membrane integral complex (V0) that translocates protons. V-ATPase is responsible for acidifying and maintaining the pH of intracellular compartments and in some cell types, is targeted to the plasma membrane, where it is responsible for acidifying the extracellular environment. Subunit C is necessary for the assembly of the catalytic sector of the enzyme and is likely to have a specific function in its catalytic activity.</text>
</comment>
<dbReference type="Gene3D" id="1.20.1460.10">
    <property type="entry name" value="subunit c (vma5p) of the yeast v-atpase, domain 2"/>
    <property type="match status" value="1"/>
</dbReference>
<reference evidence="7 8" key="1">
    <citation type="submission" date="2015-04" db="EMBL/GenBank/DDBJ databases">
        <title>Complete genome sequence of Schizopora paradoxa KUC8140, a cosmopolitan wood degrader in East Asia.</title>
        <authorList>
            <consortium name="DOE Joint Genome Institute"/>
            <person name="Min B."/>
            <person name="Park H."/>
            <person name="Jang Y."/>
            <person name="Kim J.-J."/>
            <person name="Kim K.H."/>
            <person name="Pangilinan J."/>
            <person name="Lipzen A."/>
            <person name="Riley R."/>
            <person name="Grigoriev I.V."/>
            <person name="Spatafora J.W."/>
            <person name="Choi I.-G."/>
        </authorList>
    </citation>
    <scope>NUCLEOTIDE SEQUENCE [LARGE SCALE GENOMIC DNA]</scope>
    <source>
        <strain evidence="7 8">KUC8140</strain>
    </source>
</reference>
<evidence type="ECO:0000313" key="7">
    <source>
        <dbReference type="EMBL" id="KLO20411.1"/>
    </source>
</evidence>
<dbReference type="GO" id="GO:0000221">
    <property type="term" value="C:vacuolar proton-transporting V-type ATPase, V1 domain"/>
    <property type="evidence" value="ECO:0007669"/>
    <property type="project" value="TreeGrafter"/>
</dbReference>
<sequence length="394" mass="44801">MPSDESTWLLAIPQDGDSEGVLQELGSKLKTQAKLPSQSIAEFAIPTFKTGTLDTLISLSEDLPKQDVLFTSIAAKIVDTLRSLLNNDPQKLGQHTLIEERSVDSYLLGGWRWNEGRYNVQKGLQDIVGTLNKEISSIDNVMKSKINNYNLAKGSLDQIRRKKTGNLSVRSLVDVVSKEDFLGDSEYLETILVAVPKALVKEWNTKYERLNSMVVPRSSRLITSDDEYSLFGVVIFRRVKDEFTQKCRENKFLVREFAYSDEQAQKQQEELDIAGTTEKELWTELLRIARTNFSEAMQILVHLKVVQLFVESVLRYGLPADYTGLVVKPEPKMGSKTLSTLTAHFKYLAPRSNNSKKSKGKKSGNDEEFLGEYQTIMEQEFFDFVVFEVPWIMN</sequence>
<dbReference type="GO" id="GO:0046961">
    <property type="term" value="F:proton-transporting ATPase activity, rotational mechanism"/>
    <property type="evidence" value="ECO:0007669"/>
    <property type="project" value="InterPro"/>
</dbReference>
<dbReference type="InterPro" id="IPR036132">
    <property type="entry name" value="Vac_ATP_synth_c_sf"/>
</dbReference>
<dbReference type="STRING" id="27342.A0A0H2STH7"/>
<evidence type="ECO:0000256" key="1">
    <source>
        <dbReference type="ARBA" id="ARBA00006138"/>
    </source>
</evidence>
<gene>
    <name evidence="7" type="ORF">SCHPADRAFT_912043</name>
</gene>
<accession>A0A0H2STH7</accession>
<dbReference type="InterPro" id="IPR004907">
    <property type="entry name" value="ATPase_V1-cplx_csu"/>
</dbReference>
<protein>
    <recommendedName>
        <fullName evidence="6">V-type proton ATPase subunit C</fullName>
    </recommendedName>
</protein>
<evidence type="ECO:0000256" key="5">
    <source>
        <dbReference type="ARBA" id="ARBA00053565"/>
    </source>
</evidence>
<evidence type="ECO:0000256" key="4">
    <source>
        <dbReference type="ARBA" id="ARBA00023065"/>
    </source>
</evidence>
<dbReference type="AlphaFoldDB" id="A0A0H2STH7"/>
<keyword evidence="2 6" id="KW-0813">Transport</keyword>
<organism evidence="7 8">
    <name type="scientific">Schizopora paradoxa</name>
    <dbReference type="NCBI Taxonomy" id="27342"/>
    <lineage>
        <taxon>Eukaryota</taxon>
        <taxon>Fungi</taxon>
        <taxon>Dikarya</taxon>
        <taxon>Basidiomycota</taxon>
        <taxon>Agaricomycotina</taxon>
        <taxon>Agaricomycetes</taxon>
        <taxon>Hymenochaetales</taxon>
        <taxon>Schizoporaceae</taxon>
        <taxon>Schizopora</taxon>
    </lineage>
</organism>
<evidence type="ECO:0000256" key="3">
    <source>
        <dbReference type="ARBA" id="ARBA00022781"/>
    </source>
</evidence>
<evidence type="ECO:0000256" key="6">
    <source>
        <dbReference type="RuleBase" id="RU364010"/>
    </source>
</evidence>
<keyword evidence="8" id="KW-1185">Reference proteome</keyword>
<dbReference type="Gene3D" id="3.30.70.100">
    <property type="match status" value="1"/>
</dbReference>
<dbReference type="OrthoDB" id="6605928at2759"/>
<evidence type="ECO:0000256" key="2">
    <source>
        <dbReference type="ARBA" id="ARBA00022448"/>
    </source>
</evidence>
<keyword evidence="4 6" id="KW-0406">Ion transport</keyword>
<comment type="similarity">
    <text evidence="1 6">Belongs to the V-ATPase C subunit family.</text>
</comment>
<keyword evidence="3 6" id="KW-0375">Hydrogen ion transport</keyword>
<dbReference type="SUPFAM" id="SSF118203">
    <property type="entry name" value="Vacuolar ATP synthase subunit C"/>
    <property type="match status" value="1"/>
</dbReference>
<comment type="function">
    <text evidence="5">Subunit of the V1 complex of vacuolar(H+)-ATPase (V-ATPase), a multisubunit enzyme composed of a peripheral complex (V1) that hydrolyzes ATP and a membrane integral complex (V0) that translocates protons. V-ATPase is responsible for acidifying and maintaining the pH of intracellular compartments. Subunit C is necessary for the assembly of the catalytic sector of the enzyme and is likely to have a specific function in its catalytic activity. Reversibly leaves the enzyme after glucose depletion, causing the catalytic subcomplex V1 to detach from the V0 section.</text>
</comment>
<dbReference type="FunCoup" id="A0A0H2STH7">
    <property type="interactions" value="102"/>
</dbReference>
<dbReference type="PANTHER" id="PTHR10137">
    <property type="entry name" value="V-TYPE PROTON ATPASE SUBUNIT C"/>
    <property type="match status" value="1"/>
</dbReference>
<dbReference type="Gene3D" id="3.30.70.1180">
    <property type="entry name" value="Vacuolar atp synthase subunit c, domain 1"/>
    <property type="match status" value="1"/>
</dbReference>
<dbReference type="FunFam" id="3.30.70.100:FF:000002">
    <property type="entry name" value="V-type proton ATPase subunit C"/>
    <property type="match status" value="1"/>
</dbReference>
<name>A0A0H2STH7_9AGAM</name>
<evidence type="ECO:0000313" key="8">
    <source>
        <dbReference type="Proteomes" id="UP000053477"/>
    </source>
</evidence>
<proteinExistence type="inferred from homology"/>
<dbReference type="CDD" id="cd14785">
    <property type="entry name" value="V-ATPase_C"/>
    <property type="match status" value="1"/>
</dbReference>
<dbReference type="PANTHER" id="PTHR10137:SF0">
    <property type="entry name" value="V-TYPE PROTON ATPASE SUBUNIT C"/>
    <property type="match status" value="1"/>
</dbReference>
<dbReference type="Proteomes" id="UP000053477">
    <property type="component" value="Unassembled WGS sequence"/>
</dbReference>
<dbReference type="EMBL" id="KQ085882">
    <property type="protein sequence ID" value="KLO20411.1"/>
    <property type="molecule type" value="Genomic_DNA"/>
</dbReference>